<feature type="region of interest" description="Disordered" evidence="1">
    <location>
        <begin position="371"/>
        <end position="463"/>
    </location>
</feature>
<feature type="chain" id="PRO_5004716933" description="Zasp-like motif domain-containing protein" evidence="2">
    <location>
        <begin position="17"/>
        <end position="1011"/>
    </location>
</feature>
<feature type="compositionally biased region" description="Polar residues" evidence="1">
    <location>
        <begin position="383"/>
        <end position="397"/>
    </location>
</feature>
<protein>
    <recommendedName>
        <fullName evidence="5">Zasp-like motif domain-containing protein</fullName>
    </recommendedName>
</protein>
<feature type="compositionally biased region" description="Low complexity" evidence="1">
    <location>
        <begin position="561"/>
        <end position="578"/>
    </location>
</feature>
<evidence type="ECO:0000256" key="2">
    <source>
        <dbReference type="SAM" id="SignalP"/>
    </source>
</evidence>
<keyword evidence="2" id="KW-0732">Signal</keyword>
<gene>
    <name evidence="3" type="ORF">LOTGIDRAFT_158316</name>
</gene>
<feature type="signal peptide" evidence="2">
    <location>
        <begin position="1"/>
        <end position="16"/>
    </location>
</feature>
<dbReference type="Proteomes" id="UP000030746">
    <property type="component" value="Unassembled WGS sequence"/>
</dbReference>
<feature type="region of interest" description="Disordered" evidence="1">
    <location>
        <begin position="94"/>
        <end position="120"/>
    </location>
</feature>
<dbReference type="CTD" id="20237674"/>
<feature type="region of interest" description="Disordered" evidence="1">
    <location>
        <begin position="549"/>
        <end position="647"/>
    </location>
</feature>
<dbReference type="KEGG" id="lgi:LOTGIDRAFT_158316"/>
<dbReference type="OMA" id="QAHPARQ"/>
<name>V4A7Y6_LOTGI</name>
<proteinExistence type="predicted"/>
<evidence type="ECO:0008006" key="5">
    <source>
        <dbReference type="Google" id="ProtNLM"/>
    </source>
</evidence>
<dbReference type="RefSeq" id="XP_009049275.1">
    <property type="nucleotide sequence ID" value="XM_009051027.1"/>
</dbReference>
<dbReference type="HOGENOM" id="CLU_011724_0_0_1"/>
<feature type="region of interest" description="Disordered" evidence="1">
    <location>
        <begin position="705"/>
        <end position="724"/>
    </location>
</feature>
<keyword evidence="4" id="KW-1185">Reference proteome</keyword>
<evidence type="ECO:0000313" key="4">
    <source>
        <dbReference type="Proteomes" id="UP000030746"/>
    </source>
</evidence>
<feature type="compositionally biased region" description="Polar residues" evidence="1">
    <location>
        <begin position="94"/>
        <end position="106"/>
    </location>
</feature>
<feature type="region of interest" description="Disordered" evidence="1">
    <location>
        <begin position="798"/>
        <end position="828"/>
    </location>
</feature>
<feature type="compositionally biased region" description="Polar residues" evidence="1">
    <location>
        <begin position="668"/>
        <end position="679"/>
    </location>
</feature>
<feature type="region of interest" description="Disordered" evidence="1">
    <location>
        <begin position="151"/>
        <end position="295"/>
    </location>
</feature>
<feature type="compositionally biased region" description="Basic and acidic residues" evidence="1">
    <location>
        <begin position="246"/>
        <end position="263"/>
    </location>
</feature>
<feature type="compositionally biased region" description="Polar residues" evidence="1">
    <location>
        <begin position="482"/>
        <end position="508"/>
    </location>
</feature>
<feature type="compositionally biased region" description="Polar residues" evidence="1">
    <location>
        <begin position="579"/>
        <end position="617"/>
    </location>
</feature>
<sequence length="1011" mass="111582">MTHFTYSSLFFSGLTCFDVTTQRQISQGYPGSSYTSVGHDGTLNGQLTDVQKHILENGGRTIGGDGRTENIQPLRAGGEDPLRLRLVFMAEVSNSGKGNSSANQTTKSERQEVHSLASHPSSMNLRVSNQFSPHGDIVRLDSHGILVAQKRRNQAPVPQRTRSSDAGRVQGYQRTGSVIPSPPAKAEARRYKEEAPRPVTHQNNARIPFRPRNMFKPLSPQSPGFTPLERLTDNRRTVNTNPDPPWRPERQRDPITQPRDRVHAPQQPVAARNTGDPYGRSQGEPYPPRNDRYQTRPIRNEGTQARRLGKILSDMGHTRHEPAPLPSRHADSRPYPIQYTIPDSATPTEMRVRRIQQPEVTRAQPRYVDHTADRVRVRPEPTTHYQNAHQPVSSNAGSGVAIPDTYSDRVRAPPQAPRDSGRLVNQQPQVQRTEVRAPSANSAQIPRQPYQPQQVQRQEVRTPNVNSAQVLRQPYQEPQVRALSSNSAQSPRQPYQHPTTGPKGQSTTNATGELVVLSMQENADGTITYTVADPRKAKADRMNNIPVQVKKSTAASNSNVYDQPQQQSQSMYDQPRQQSQSMYDQPRQQSQSVYDQPRQQSQSVYDQPRQQSQSTYDQPRQQPRHQSQSMYDQPRQQRDSHTPLTGSQYDSYQRAMVASAASVPHSYQAASQTQVQQNKGYDPRRHDTPQAAQTHQYHGMNVIPKQDAGTRYNPGSATSSSNTEMHISSVVREPITYVHSVTSPTSEVYKVSVSSTEVPKPLNGNYTIDDGVVYRITKGNNSAPTEIIHTPVDKFNATDPASSVASEKPTVQKPGEILVEPSRPGNPRSYVLSENGGYAFRRGSVPSNPNSGSVGQYPMAPSQVSSGYGSQLSPVGVSFQETTPSASSNLQVLKDIVKISGGKAASSQVLGGRPYIARGSPVTQPRSTIHASNGNTLVEAAKGITKLQALKTLECIPVTVSNNAHCQSSCLPFQNCVSAGNILFCCPPFVTEAVVQFKMMQRTVEGMSDSL</sequence>
<feature type="region of interest" description="Disordered" evidence="1">
    <location>
        <begin position="57"/>
        <end position="76"/>
    </location>
</feature>
<evidence type="ECO:0000313" key="3">
    <source>
        <dbReference type="EMBL" id="ESP00084.1"/>
    </source>
</evidence>
<feature type="region of interest" description="Disordered" evidence="1">
    <location>
        <begin position="663"/>
        <end position="698"/>
    </location>
</feature>
<organism evidence="3 4">
    <name type="scientific">Lottia gigantea</name>
    <name type="common">Giant owl limpet</name>
    <dbReference type="NCBI Taxonomy" id="225164"/>
    <lineage>
        <taxon>Eukaryota</taxon>
        <taxon>Metazoa</taxon>
        <taxon>Spiralia</taxon>
        <taxon>Lophotrochozoa</taxon>
        <taxon>Mollusca</taxon>
        <taxon>Gastropoda</taxon>
        <taxon>Patellogastropoda</taxon>
        <taxon>Lottioidea</taxon>
        <taxon>Lottiidae</taxon>
        <taxon>Lottia</taxon>
    </lineage>
</organism>
<dbReference type="EMBL" id="KB200869">
    <property type="protein sequence ID" value="ESP00084.1"/>
    <property type="molecule type" value="Genomic_DNA"/>
</dbReference>
<feature type="compositionally biased region" description="Basic and acidic residues" evidence="1">
    <location>
        <begin position="371"/>
        <end position="381"/>
    </location>
</feature>
<dbReference type="GeneID" id="20237674"/>
<feature type="compositionally biased region" description="Low complexity" evidence="1">
    <location>
        <begin position="444"/>
        <end position="457"/>
    </location>
</feature>
<feature type="compositionally biased region" description="Polar residues" evidence="1">
    <location>
        <begin position="423"/>
        <end position="432"/>
    </location>
</feature>
<feature type="compositionally biased region" description="Basic and acidic residues" evidence="1">
    <location>
        <begin position="186"/>
        <end position="196"/>
    </location>
</feature>
<accession>V4A7Y6</accession>
<feature type="compositionally biased region" description="Polar residues" evidence="1">
    <location>
        <begin position="713"/>
        <end position="724"/>
    </location>
</feature>
<reference evidence="3 4" key="1">
    <citation type="journal article" date="2013" name="Nature">
        <title>Insights into bilaterian evolution from three spiralian genomes.</title>
        <authorList>
            <person name="Simakov O."/>
            <person name="Marletaz F."/>
            <person name="Cho S.J."/>
            <person name="Edsinger-Gonzales E."/>
            <person name="Havlak P."/>
            <person name="Hellsten U."/>
            <person name="Kuo D.H."/>
            <person name="Larsson T."/>
            <person name="Lv J."/>
            <person name="Arendt D."/>
            <person name="Savage R."/>
            <person name="Osoegawa K."/>
            <person name="de Jong P."/>
            <person name="Grimwood J."/>
            <person name="Chapman J.A."/>
            <person name="Shapiro H."/>
            <person name="Aerts A."/>
            <person name="Otillar R.P."/>
            <person name="Terry A.Y."/>
            <person name="Boore J.L."/>
            <person name="Grigoriev I.V."/>
            <person name="Lindberg D.R."/>
            <person name="Seaver E.C."/>
            <person name="Weisblat D.A."/>
            <person name="Putnam N.H."/>
            <person name="Rokhsar D.S."/>
        </authorList>
    </citation>
    <scope>NUCLEOTIDE SEQUENCE [LARGE SCALE GENOMIC DNA]</scope>
</reference>
<feature type="compositionally biased region" description="Low complexity" evidence="1">
    <location>
        <begin position="618"/>
        <end position="629"/>
    </location>
</feature>
<feature type="compositionally biased region" description="Polar residues" evidence="1">
    <location>
        <begin position="550"/>
        <end position="560"/>
    </location>
</feature>
<dbReference type="AlphaFoldDB" id="V4A7Y6"/>
<evidence type="ECO:0000256" key="1">
    <source>
        <dbReference type="SAM" id="MobiDB-lite"/>
    </source>
</evidence>
<feature type="region of interest" description="Disordered" evidence="1">
    <location>
        <begin position="477"/>
        <end position="508"/>
    </location>
</feature>